<keyword evidence="1" id="KW-1133">Transmembrane helix</keyword>
<dbReference type="Proteomes" id="UP000015101">
    <property type="component" value="Unassembled WGS sequence"/>
</dbReference>
<sequence length="128" mass="14446">MPTRPKCYSRLRTNSLRNVSVYVEVLFFCIKYFSKFSYPVMRSILMLLVVACCAVQMNMAQGKGSSCEMSPMCDEPCPANMYPKLDDDYCFNCECFNPCQGTSCPNGCKARVDEYTVLGDPIYVAVCQ</sequence>
<dbReference type="EMBL" id="AMQM01005940">
    <property type="status" value="NOT_ANNOTATED_CDS"/>
    <property type="molecule type" value="Genomic_DNA"/>
</dbReference>
<keyword evidence="4" id="KW-1185">Reference proteome</keyword>
<dbReference type="AlphaFoldDB" id="T1FB84"/>
<dbReference type="EnsemblMetazoa" id="HelroT177108">
    <property type="protein sequence ID" value="HelroP177108"/>
    <property type="gene ID" value="HelroG177108"/>
</dbReference>
<evidence type="ECO:0000313" key="4">
    <source>
        <dbReference type="Proteomes" id="UP000015101"/>
    </source>
</evidence>
<reference evidence="4" key="1">
    <citation type="submission" date="2012-12" db="EMBL/GenBank/DDBJ databases">
        <authorList>
            <person name="Hellsten U."/>
            <person name="Grimwood J."/>
            <person name="Chapman J.A."/>
            <person name="Shapiro H."/>
            <person name="Aerts A."/>
            <person name="Otillar R.P."/>
            <person name="Terry A.Y."/>
            <person name="Boore J.L."/>
            <person name="Simakov O."/>
            <person name="Marletaz F."/>
            <person name="Cho S.-J."/>
            <person name="Edsinger-Gonzales E."/>
            <person name="Havlak P."/>
            <person name="Kuo D.-H."/>
            <person name="Larsson T."/>
            <person name="Lv J."/>
            <person name="Arendt D."/>
            <person name="Savage R."/>
            <person name="Osoegawa K."/>
            <person name="de Jong P."/>
            <person name="Lindberg D.R."/>
            <person name="Seaver E.C."/>
            <person name="Weisblat D.A."/>
            <person name="Putnam N.H."/>
            <person name="Grigoriev I.V."/>
            <person name="Rokhsar D.S."/>
        </authorList>
    </citation>
    <scope>NUCLEOTIDE SEQUENCE</scope>
</reference>
<feature type="transmembrane region" description="Helical" evidence="1">
    <location>
        <begin position="40"/>
        <end position="60"/>
    </location>
</feature>
<protein>
    <submittedName>
        <fullName evidence="2 3">Uncharacterized protein</fullName>
    </submittedName>
</protein>
<keyword evidence="1" id="KW-0812">Transmembrane</keyword>
<dbReference type="InParanoid" id="T1FB84"/>
<organism evidence="3 4">
    <name type="scientific">Helobdella robusta</name>
    <name type="common">Californian leech</name>
    <dbReference type="NCBI Taxonomy" id="6412"/>
    <lineage>
        <taxon>Eukaryota</taxon>
        <taxon>Metazoa</taxon>
        <taxon>Spiralia</taxon>
        <taxon>Lophotrochozoa</taxon>
        <taxon>Annelida</taxon>
        <taxon>Clitellata</taxon>
        <taxon>Hirudinea</taxon>
        <taxon>Rhynchobdellida</taxon>
        <taxon>Glossiphoniidae</taxon>
        <taxon>Helobdella</taxon>
    </lineage>
</organism>
<reference evidence="2 4" key="2">
    <citation type="journal article" date="2013" name="Nature">
        <title>Insights into bilaterian evolution from three spiralian genomes.</title>
        <authorList>
            <person name="Simakov O."/>
            <person name="Marletaz F."/>
            <person name="Cho S.J."/>
            <person name="Edsinger-Gonzales E."/>
            <person name="Havlak P."/>
            <person name="Hellsten U."/>
            <person name="Kuo D.H."/>
            <person name="Larsson T."/>
            <person name="Lv J."/>
            <person name="Arendt D."/>
            <person name="Savage R."/>
            <person name="Osoegawa K."/>
            <person name="de Jong P."/>
            <person name="Grimwood J."/>
            <person name="Chapman J.A."/>
            <person name="Shapiro H."/>
            <person name="Aerts A."/>
            <person name="Otillar R.P."/>
            <person name="Terry A.Y."/>
            <person name="Boore J.L."/>
            <person name="Grigoriev I.V."/>
            <person name="Lindberg D.R."/>
            <person name="Seaver E.C."/>
            <person name="Weisblat D.A."/>
            <person name="Putnam N.H."/>
            <person name="Rokhsar D.S."/>
        </authorList>
    </citation>
    <scope>NUCLEOTIDE SEQUENCE</scope>
</reference>
<dbReference type="HOGENOM" id="CLU_1961979_0_0_1"/>
<keyword evidence="1" id="KW-0472">Membrane</keyword>
<dbReference type="RefSeq" id="XP_009023575.1">
    <property type="nucleotide sequence ID" value="XM_009025327.1"/>
</dbReference>
<proteinExistence type="predicted"/>
<accession>T1FB84</accession>
<dbReference type="KEGG" id="hro:HELRODRAFT_177108"/>
<dbReference type="GeneID" id="20206083"/>
<evidence type="ECO:0000256" key="1">
    <source>
        <dbReference type="SAM" id="Phobius"/>
    </source>
</evidence>
<name>T1FB84_HELRO</name>
<evidence type="ECO:0000313" key="3">
    <source>
        <dbReference type="EnsemblMetazoa" id="HelroP177108"/>
    </source>
</evidence>
<evidence type="ECO:0000313" key="2">
    <source>
        <dbReference type="EMBL" id="ESN98229.1"/>
    </source>
</evidence>
<dbReference type="CTD" id="20206083"/>
<reference evidence="3" key="3">
    <citation type="submission" date="2015-06" db="UniProtKB">
        <authorList>
            <consortium name="EnsemblMetazoa"/>
        </authorList>
    </citation>
    <scope>IDENTIFICATION</scope>
</reference>
<gene>
    <name evidence="3" type="primary">20206083</name>
    <name evidence="2" type="ORF">HELRODRAFT_177108</name>
</gene>
<dbReference type="EMBL" id="KB097182">
    <property type="protein sequence ID" value="ESN98229.1"/>
    <property type="molecule type" value="Genomic_DNA"/>
</dbReference>